<protein>
    <submittedName>
        <fullName evidence="2">AzlD domain-containing protein</fullName>
    </submittedName>
</protein>
<organism evidence="2 3">
    <name type="scientific">Inhella proteolytica</name>
    <dbReference type="NCBI Taxonomy" id="2795029"/>
    <lineage>
        <taxon>Bacteria</taxon>
        <taxon>Pseudomonadati</taxon>
        <taxon>Pseudomonadota</taxon>
        <taxon>Betaproteobacteria</taxon>
        <taxon>Burkholderiales</taxon>
        <taxon>Sphaerotilaceae</taxon>
        <taxon>Inhella</taxon>
    </lineage>
</organism>
<evidence type="ECO:0000256" key="1">
    <source>
        <dbReference type="SAM" id="Phobius"/>
    </source>
</evidence>
<dbReference type="InterPro" id="IPR008407">
    <property type="entry name" value="Brnchd-chn_aa_trnsp_AzlD"/>
</dbReference>
<dbReference type="EMBL" id="JAEDAK010000023">
    <property type="protein sequence ID" value="MBH9579480.1"/>
    <property type="molecule type" value="Genomic_DNA"/>
</dbReference>
<dbReference type="RefSeq" id="WP_198113430.1">
    <property type="nucleotide sequence ID" value="NZ_JAEDAK010000023.1"/>
</dbReference>
<dbReference type="AlphaFoldDB" id="A0A931JBC4"/>
<proteinExistence type="predicted"/>
<sequence length="109" mass="12013">MSDAQIWLAIAGLAGITVVARGFFMLSDRPWPLPEWLRELLKVAPLAALVAVIAPEVLMSQGELITTWRDPRWPAVLAATAYFFWQRSILGTILVGMAVLLGLRLGLGW</sequence>
<reference evidence="2" key="1">
    <citation type="submission" date="2020-12" db="EMBL/GenBank/DDBJ databases">
        <title>The genome sequence of Inhella sp. 1Y17.</title>
        <authorList>
            <person name="Liu Y."/>
        </authorList>
    </citation>
    <scope>NUCLEOTIDE SEQUENCE</scope>
    <source>
        <strain evidence="2">1Y17</strain>
    </source>
</reference>
<keyword evidence="1" id="KW-0812">Transmembrane</keyword>
<dbReference type="Pfam" id="PF05437">
    <property type="entry name" value="AzlD"/>
    <property type="match status" value="1"/>
</dbReference>
<evidence type="ECO:0000313" key="3">
    <source>
        <dbReference type="Proteomes" id="UP000613266"/>
    </source>
</evidence>
<gene>
    <name evidence="2" type="ORF">I7X39_21490</name>
</gene>
<keyword evidence="1" id="KW-0472">Membrane</keyword>
<name>A0A931JBC4_9BURK</name>
<feature type="transmembrane region" description="Helical" evidence="1">
    <location>
        <begin position="75"/>
        <end position="103"/>
    </location>
</feature>
<feature type="transmembrane region" description="Helical" evidence="1">
    <location>
        <begin position="6"/>
        <end position="24"/>
    </location>
</feature>
<comment type="caution">
    <text evidence="2">The sequence shown here is derived from an EMBL/GenBank/DDBJ whole genome shotgun (WGS) entry which is preliminary data.</text>
</comment>
<evidence type="ECO:0000313" key="2">
    <source>
        <dbReference type="EMBL" id="MBH9579480.1"/>
    </source>
</evidence>
<keyword evidence="3" id="KW-1185">Reference proteome</keyword>
<dbReference type="Proteomes" id="UP000613266">
    <property type="component" value="Unassembled WGS sequence"/>
</dbReference>
<accession>A0A931JBC4</accession>
<keyword evidence="1" id="KW-1133">Transmembrane helix</keyword>